<evidence type="ECO:0000313" key="5">
    <source>
        <dbReference type="Proteomes" id="UP000494330"/>
    </source>
</evidence>
<dbReference type="InterPro" id="IPR021104">
    <property type="entry name" value="KfrA_DNA-bd_N"/>
</dbReference>
<feature type="region of interest" description="Disordered" evidence="2">
    <location>
        <begin position="328"/>
        <end position="359"/>
    </location>
</feature>
<sequence>MIRYLLVYVILFIKSSVNPTMSDLAADESRLTAEIERLKADFPKTRELYREACALLFFRFGITPTANRLYQLVRKGSMSTPTAVLGEFWAELREKSRVRIEHPDLPVDLQAAAGELVATLWNRSSADAAAALDALRTDVEAERTAAHAEVAKLRAELARTETALEQRTAALLAAQVRIQELEQARAADDASRQALQADLARLKADNAEGDRALAQARADFTTQLDRLRDDAGRAEERLRASEKRALQEIDRERLAAARLQKELDAMASRAEQRDARNRNDTAALQAQLGDALHRCGVLQGQLDGALATDAARGKELEDLRREMAVLARRAPARGVKTAPAAQRSDRRARTRQRAGDASR</sequence>
<evidence type="ECO:0000256" key="2">
    <source>
        <dbReference type="SAM" id="MobiDB-lite"/>
    </source>
</evidence>
<keyword evidence="1" id="KW-0175">Coiled coil</keyword>
<organism evidence="4 5">
    <name type="scientific">Burkholderia paludis</name>
    <dbReference type="NCBI Taxonomy" id="1506587"/>
    <lineage>
        <taxon>Bacteria</taxon>
        <taxon>Pseudomonadati</taxon>
        <taxon>Pseudomonadota</taxon>
        <taxon>Betaproteobacteria</taxon>
        <taxon>Burkholderiales</taxon>
        <taxon>Burkholderiaceae</taxon>
        <taxon>Burkholderia</taxon>
        <taxon>Burkholderia cepacia complex</taxon>
    </lineage>
</organism>
<dbReference type="AlphaFoldDB" id="A0A6J5D756"/>
<evidence type="ECO:0000259" key="3">
    <source>
        <dbReference type="Pfam" id="PF11740"/>
    </source>
</evidence>
<protein>
    <submittedName>
        <fullName evidence="4">ATPase</fullName>
    </submittedName>
</protein>
<feature type="domain" description="KfrA N-terminal DNA-binding" evidence="3">
    <location>
        <begin position="51"/>
        <end position="163"/>
    </location>
</feature>
<dbReference type="Pfam" id="PF11740">
    <property type="entry name" value="KfrA_N"/>
    <property type="match status" value="1"/>
</dbReference>
<gene>
    <name evidence="4" type="ORF">BPA30113_00676</name>
</gene>
<name>A0A6J5D756_9BURK</name>
<reference evidence="4 5" key="1">
    <citation type="submission" date="2019-09" db="EMBL/GenBank/DDBJ databases">
        <authorList>
            <person name="Depoorter E."/>
        </authorList>
    </citation>
    <scope>NUCLEOTIDE SEQUENCE [LARGE SCALE GENOMIC DNA]</scope>
    <source>
        <strain evidence="4">LMG 30113</strain>
    </source>
</reference>
<feature type="compositionally biased region" description="Basic and acidic residues" evidence="2">
    <location>
        <begin position="343"/>
        <end position="359"/>
    </location>
</feature>
<dbReference type="Proteomes" id="UP000494330">
    <property type="component" value="Unassembled WGS sequence"/>
</dbReference>
<keyword evidence="5" id="KW-1185">Reference proteome</keyword>
<proteinExistence type="predicted"/>
<accession>A0A6J5D756</accession>
<evidence type="ECO:0000313" key="4">
    <source>
        <dbReference type="EMBL" id="VWB20627.1"/>
    </source>
</evidence>
<dbReference type="EMBL" id="CABVQD010000001">
    <property type="protein sequence ID" value="VWB20627.1"/>
    <property type="molecule type" value="Genomic_DNA"/>
</dbReference>
<evidence type="ECO:0000256" key="1">
    <source>
        <dbReference type="SAM" id="Coils"/>
    </source>
</evidence>
<feature type="coiled-coil region" evidence="1">
    <location>
        <begin position="136"/>
        <end position="269"/>
    </location>
</feature>